<keyword evidence="9" id="KW-0472">Membrane</keyword>
<dbReference type="Pfam" id="PF00512">
    <property type="entry name" value="HisKA"/>
    <property type="match status" value="1"/>
</dbReference>
<dbReference type="SMART" id="SM00388">
    <property type="entry name" value="HisKA"/>
    <property type="match status" value="1"/>
</dbReference>
<feature type="transmembrane region" description="Helical" evidence="9">
    <location>
        <begin position="176"/>
        <end position="198"/>
    </location>
</feature>
<dbReference type="EC" id="2.7.13.3" evidence="3"/>
<dbReference type="SUPFAM" id="SSF55874">
    <property type="entry name" value="ATPase domain of HSP90 chaperone/DNA topoisomerase II/histidine kinase"/>
    <property type="match status" value="1"/>
</dbReference>
<comment type="catalytic activity">
    <reaction evidence="1">
        <text>ATP + protein L-histidine = ADP + protein N-phospho-L-histidine.</text>
        <dbReference type="EC" id="2.7.13.3"/>
    </reaction>
</comment>
<dbReference type="InterPro" id="IPR005467">
    <property type="entry name" value="His_kinase_dom"/>
</dbReference>
<accession>A0A371AY39</accession>
<evidence type="ECO:0000256" key="4">
    <source>
        <dbReference type="ARBA" id="ARBA00022553"/>
    </source>
</evidence>
<dbReference type="PANTHER" id="PTHR45453">
    <property type="entry name" value="PHOSPHATE REGULON SENSOR PROTEIN PHOR"/>
    <property type="match status" value="1"/>
</dbReference>
<evidence type="ECO:0000256" key="3">
    <source>
        <dbReference type="ARBA" id="ARBA00012438"/>
    </source>
</evidence>
<dbReference type="RefSeq" id="WP_115480731.1">
    <property type="nucleotide sequence ID" value="NZ_QRCT01000012.1"/>
</dbReference>
<comment type="subcellular location">
    <subcellularLocation>
        <location evidence="2">Membrane</location>
    </subcellularLocation>
</comment>
<evidence type="ECO:0000256" key="7">
    <source>
        <dbReference type="ARBA" id="ARBA00023012"/>
    </source>
</evidence>
<dbReference type="PRINTS" id="PR00344">
    <property type="entry name" value="BCTRLSENSOR"/>
</dbReference>
<dbReference type="Pfam" id="PF02518">
    <property type="entry name" value="HATPase_c"/>
    <property type="match status" value="1"/>
</dbReference>
<evidence type="ECO:0000256" key="5">
    <source>
        <dbReference type="ARBA" id="ARBA00022679"/>
    </source>
</evidence>
<keyword evidence="7" id="KW-0902">Two-component regulatory system</keyword>
<feature type="region of interest" description="Disordered" evidence="8">
    <location>
        <begin position="57"/>
        <end position="77"/>
    </location>
</feature>
<dbReference type="AlphaFoldDB" id="A0A371AY39"/>
<feature type="transmembrane region" description="Helical" evidence="9">
    <location>
        <begin position="9"/>
        <end position="31"/>
    </location>
</feature>
<evidence type="ECO:0000259" key="10">
    <source>
        <dbReference type="PROSITE" id="PS50109"/>
    </source>
</evidence>
<keyword evidence="4" id="KW-0597">Phosphoprotein</keyword>
<dbReference type="GO" id="GO:0005886">
    <property type="term" value="C:plasma membrane"/>
    <property type="evidence" value="ECO:0007669"/>
    <property type="project" value="TreeGrafter"/>
</dbReference>
<keyword evidence="5" id="KW-0808">Transferase</keyword>
<dbReference type="Gene3D" id="3.30.565.10">
    <property type="entry name" value="Histidine kinase-like ATPase, C-terminal domain"/>
    <property type="match status" value="1"/>
</dbReference>
<feature type="domain" description="Histidine kinase" evidence="10">
    <location>
        <begin position="219"/>
        <end position="427"/>
    </location>
</feature>
<evidence type="ECO:0000256" key="6">
    <source>
        <dbReference type="ARBA" id="ARBA00022777"/>
    </source>
</evidence>
<dbReference type="Gene3D" id="1.10.287.130">
    <property type="match status" value="1"/>
</dbReference>
<evidence type="ECO:0000256" key="9">
    <source>
        <dbReference type="SAM" id="Phobius"/>
    </source>
</evidence>
<evidence type="ECO:0000313" key="11">
    <source>
        <dbReference type="EMBL" id="RDU24498.1"/>
    </source>
</evidence>
<evidence type="ECO:0000256" key="2">
    <source>
        <dbReference type="ARBA" id="ARBA00004370"/>
    </source>
</evidence>
<dbReference type="GO" id="GO:0004721">
    <property type="term" value="F:phosphoprotein phosphatase activity"/>
    <property type="evidence" value="ECO:0007669"/>
    <property type="project" value="TreeGrafter"/>
</dbReference>
<reference evidence="11 12" key="1">
    <citation type="submission" date="2018-07" db="EMBL/GenBank/DDBJ databases">
        <title>Anaerosacharophilus polymeroproducens gen. nov. sp. nov., an anaerobic bacterium isolated from salt field.</title>
        <authorList>
            <person name="Kim W."/>
            <person name="Yang S.-H."/>
            <person name="Oh J."/>
            <person name="Lee J.-H."/>
            <person name="Kwon K.K."/>
        </authorList>
    </citation>
    <scope>NUCLEOTIDE SEQUENCE [LARGE SCALE GENOMIC DNA]</scope>
    <source>
        <strain evidence="11 12">MCWD5</strain>
    </source>
</reference>
<gene>
    <name evidence="11" type="ORF">DWV06_03245</name>
</gene>
<comment type="caution">
    <text evidence="11">The sequence shown here is derived from an EMBL/GenBank/DDBJ whole genome shotgun (WGS) entry which is preliminary data.</text>
</comment>
<evidence type="ECO:0000256" key="1">
    <source>
        <dbReference type="ARBA" id="ARBA00000085"/>
    </source>
</evidence>
<dbReference type="PROSITE" id="PS50109">
    <property type="entry name" value="HIS_KIN"/>
    <property type="match status" value="1"/>
</dbReference>
<dbReference type="FunFam" id="3.30.565.10:FF:000006">
    <property type="entry name" value="Sensor histidine kinase WalK"/>
    <property type="match status" value="1"/>
</dbReference>
<dbReference type="CDD" id="cd00082">
    <property type="entry name" value="HisKA"/>
    <property type="match status" value="1"/>
</dbReference>
<dbReference type="InterPro" id="IPR050351">
    <property type="entry name" value="BphY/WalK/GraS-like"/>
</dbReference>
<dbReference type="SUPFAM" id="SSF47384">
    <property type="entry name" value="Homodimeric domain of signal transducing histidine kinase"/>
    <property type="match status" value="1"/>
</dbReference>
<name>A0A371AY39_9FIRM</name>
<keyword evidence="6" id="KW-0418">Kinase</keyword>
<evidence type="ECO:0000313" key="12">
    <source>
        <dbReference type="Proteomes" id="UP000255036"/>
    </source>
</evidence>
<keyword evidence="9" id="KW-1133">Transmembrane helix</keyword>
<sequence>MIKKLQRKFIIITMSSLLLVMVIIVISINGINVYQMFKSINGTLQILCDNEGHFPTSKKKAGFPENPNNLEKPQKPSEMDNNMNYGFKINEETPFRTRYFTVTVDENGTAISYNVDHIKAVSADDATSYGETVFSTEKETGFVSIYKYKIVKQSDSSGYLIIFLDCGEQIDNAETLLLITLVVATGTLLLVFILVSVFSKKAIKPIIESTDKQKQFITDAGHEIKTPIAIISANADVLELMHGSNEWITSVRNQTTRLDKLVKNMLMLSKMDEGNIQLVFNTFYISRTVAETAGPFATMADMQNKEFVMDIKPDLKLHGDESSIQQLISTLADNAIKYSNDGGTIKISLSQAKKGIKLEVYNTTDSIDANNLDKLFDRFYRSDSSRSRETGGYGIGLSIAKSIVEAHHGKITINSNDGKSIRFTVIL</sequence>
<proteinExistence type="predicted"/>
<dbReference type="OrthoDB" id="9813151at2"/>
<dbReference type="InterPro" id="IPR036097">
    <property type="entry name" value="HisK_dim/P_sf"/>
</dbReference>
<dbReference type="Proteomes" id="UP000255036">
    <property type="component" value="Unassembled WGS sequence"/>
</dbReference>
<dbReference type="GO" id="GO:0000155">
    <property type="term" value="F:phosphorelay sensor kinase activity"/>
    <property type="evidence" value="ECO:0007669"/>
    <property type="project" value="InterPro"/>
</dbReference>
<dbReference type="EMBL" id="QRCT01000012">
    <property type="protein sequence ID" value="RDU24498.1"/>
    <property type="molecule type" value="Genomic_DNA"/>
</dbReference>
<evidence type="ECO:0000256" key="8">
    <source>
        <dbReference type="SAM" id="MobiDB-lite"/>
    </source>
</evidence>
<dbReference type="SMART" id="SM00387">
    <property type="entry name" value="HATPase_c"/>
    <property type="match status" value="1"/>
</dbReference>
<dbReference type="InterPro" id="IPR036890">
    <property type="entry name" value="HATPase_C_sf"/>
</dbReference>
<dbReference type="InterPro" id="IPR003661">
    <property type="entry name" value="HisK_dim/P_dom"/>
</dbReference>
<dbReference type="GO" id="GO:0016036">
    <property type="term" value="P:cellular response to phosphate starvation"/>
    <property type="evidence" value="ECO:0007669"/>
    <property type="project" value="TreeGrafter"/>
</dbReference>
<dbReference type="PANTHER" id="PTHR45453:SF1">
    <property type="entry name" value="PHOSPHATE REGULON SENSOR PROTEIN PHOR"/>
    <property type="match status" value="1"/>
</dbReference>
<organism evidence="11 12">
    <name type="scientific">Anaerosacchariphilus polymeriproducens</name>
    <dbReference type="NCBI Taxonomy" id="1812858"/>
    <lineage>
        <taxon>Bacteria</taxon>
        <taxon>Bacillati</taxon>
        <taxon>Bacillota</taxon>
        <taxon>Clostridia</taxon>
        <taxon>Lachnospirales</taxon>
        <taxon>Lachnospiraceae</taxon>
        <taxon>Anaerosacchariphilus</taxon>
    </lineage>
</organism>
<keyword evidence="9" id="KW-0812">Transmembrane</keyword>
<protein>
    <recommendedName>
        <fullName evidence="3">histidine kinase</fullName>
        <ecNumber evidence="3">2.7.13.3</ecNumber>
    </recommendedName>
</protein>
<dbReference type="InterPro" id="IPR003594">
    <property type="entry name" value="HATPase_dom"/>
</dbReference>
<dbReference type="InterPro" id="IPR004358">
    <property type="entry name" value="Sig_transdc_His_kin-like_C"/>
</dbReference>
<keyword evidence="12" id="KW-1185">Reference proteome</keyword>